<proteinExistence type="predicted"/>
<accession>A0A183SGL9</accession>
<sequence>MAVTPIKRGFQQAMLESRELCWRNPYYIESTHQMTGFTTLNDYEVTDGKLQKSSLTITPVPREQKRIRTAGGDNLLGQPTGTWMPLDLTAGSADSSGDCYLQSSPLGQTFSTTGFSSVPGVKLCHCNGCHANIATSVADKHAQAWTPWCGLDTSIYTFQGQTPSEIDLDAWLMRSSLLSKTDACGYPDQAPPMSAPVSLSSGTLKQGFLFSSSRVR</sequence>
<keyword evidence="2" id="KW-1185">Reference proteome</keyword>
<evidence type="ECO:0000313" key="2">
    <source>
        <dbReference type="Proteomes" id="UP000275846"/>
    </source>
</evidence>
<dbReference type="WBParaSite" id="SSLN_0000347001-mRNA-1">
    <property type="protein sequence ID" value="SSLN_0000347001-mRNA-1"/>
    <property type="gene ID" value="SSLN_0000347001"/>
</dbReference>
<dbReference type="OrthoDB" id="10423749at2759"/>
<evidence type="ECO:0000313" key="3">
    <source>
        <dbReference type="WBParaSite" id="SSLN_0000347001-mRNA-1"/>
    </source>
</evidence>
<dbReference type="EMBL" id="UYSU01032518">
    <property type="protein sequence ID" value="VDL89752.1"/>
    <property type="molecule type" value="Genomic_DNA"/>
</dbReference>
<evidence type="ECO:0000313" key="1">
    <source>
        <dbReference type="EMBL" id="VDL89752.1"/>
    </source>
</evidence>
<dbReference type="AlphaFoldDB" id="A0A183SGL9"/>
<organism evidence="3">
    <name type="scientific">Schistocephalus solidus</name>
    <name type="common">Tapeworm</name>
    <dbReference type="NCBI Taxonomy" id="70667"/>
    <lineage>
        <taxon>Eukaryota</taxon>
        <taxon>Metazoa</taxon>
        <taxon>Spiralia</taxon>
        <taxon>Lophotrochozoa</taxon>
        <taxon>Platyhelminthes</taxon>
        <taxon>Cestoda</taxon>
        <taxon>Eucestoda</taxon>
        <taxon>Diphyllobothriidea</taxon>
        <taxon>Diphyllobothriidae</taxon>
        <taxon>Schistocephalus</taxon>
    </lineage>
</organism>
<dbReference type="Proteomes" id="UP000275846">
    <property type="component" value="Unassembled WGS sequence"/>
</dbReference>
<gene>
    <name evidence="1" type="ORF">SSLN_LOCUS3367</name>
</gene>
<name>A0A183SGL9_SCHSO</name>
<protein>
    <submittedName>
        <fullName evidence="1 3">Uncharacterized protein</fullName>
    </submittedName>
</protein>
<reference evidence="3" key="1">
    <citation type="submission" date="2016-06" db="UniProtKB">
        <authorList>
            <consortium name="WormBaseParasite"/>
        </authorList>
    </citation>
    <scope>IDENTIFICATION</scope>
</reference>
<reference evidence="1 2" key="2">
    <citation type="submission" date="2018-11" db="EMBL/GenBank/DDBJ databases">
        <authorList>
            <consortium name="Pathogen Informatics"/>
        </authorList>
    </citation>
    <scope>NUCLEOTIDE SEQUENCE [LARGE SCALE GENOMIC DNA]</scope>
    <source>
        <strain evidence="1 2">NST_G2</strain>
    </source>
</reference>